<evidence type="ECO:0000256" key="1">
    <source>
        <dbReference type="SAM" id="Phobius"/>
    </source>
</evidence>
<keyword evidence="3" id="KW-1185">Reference proteome</keyword>
<accession>A0ABX7R8T6</accession>
<keyword evidence="1" id="KW-0812">Transmembrane</keyword>
<dbReference type="RefSeq" id="WP_200609186.1">
    <property type="nucleotide sequence ID" value="NZ_CP071517.1"/>
</dbReference>
<keyword evidence="1" id="KW-0472">Membrane</keyword>
<dbReference type="PANTHER" id="PTHR28008:SF1">
    <property type="entry name" value="DOMAIN PROTEIN, PUTATIVE (AFU_ORTHOLOGUE AFUA_3G10980)-RELATED"/>
    <property type="match status" value="1"/>
</dbReference>
<evidence type="ECO:0000313" key="2">
    <source>
        <dbReference type="EMBL" id="QSX74528.1"/>
    </source>
</evidence>
<protein>
    <submittedName>
        <fullName evidence="2">VanZ family protein</fullName>
    </submittedName>
</protein>
<feature type="transmembrane region" description="Helical" evidence="1">
    <location>
        <begin position="68"/>
        <end position="88"/>
    </location>
</feature>
<dbReference type="PANTHER" id="PTHR28008">
    <property type="entry name" value="DOMAIN PROTEIN, PUTATIVE (AFU_ORTHOLOGUE AFUA_3G10980)-RELATED"/>
    <property type="match status" value="1"/>
</dbReference>
<gene>
    <name evidence="2" type="ORF">HIV01_015300</name>
</gene>
<dbReference type="Proteomes" id="UP000663400">
    <property type="component" value="Chromosome"/>
</dbReference>
<dbReference type="EMBL" id="CP071517">
    <property type="protein sequence ID" value="QSX74528.1"/>
    <property type="molecule type" value="Genomic_DNA"/>
</dbReference>
<proteinExistence type="predicted"/>
<keyword evidence="1" id="KW-1133">Transmembrane helix</keyword>
<feature type="transmembrane region" description="Helical" evidence="1">
    <location>
        <begin position="100"/>
        <end position="121"/>
    </location>
</feature>
<feature type="transmembrane region" description="Helical" evidence="1">
    <location>
        <begin position="46"/>
        <end position="61"/>
    </location>
</feature>
<reference evidence="2 3" key="1">
    <citation type="submission" date="2021-02" db="EMBL/GenBank/DDBJ databases">
        <title>Lysobacter arenosi sp. nov., isolated from soil of gangwondo yeongwol, south Korea.</title>
        <authorList>
            <person name="Kim K.R."/>
            <person name="Kim K.H."/>
            <person name="Jeon C.O."/>
        </authorList>
    </citation>
    <scope>NUCLEOTIDE SEQUENCE [LARGE SCALE GENOMIC DNA]</scope>
    <source>
        <strain evidence="2 3">R7</strain>
    </source>
</reference>
<name>A0ABX7R8T6_9GAMM</name>
<sequence>MFRDLRWPGLWSGLWLLMVAAVVVTSLLSASDLPPPPFDGVDKLEHFLAYFVLSGYAVMLLERRRPQAVVAVALIALGVGLEVAQGALTVSRRADSADALANSLGVLAGLVLAATPASRALQWLEARFR</sequence>
<organism evidence="2 3">
    <name type="scientific">Lysobacter arenosi</name>
    <dbReference type="NCBI Taxonomy" id="2795387"/>
    <lineage>
        <taxon>Bacteria</taxon>
        <taxon>Pseudomonadati</taxon>
        <taxon>Pseudomonadota</taxon>
        <taxon>Gammaproteobacteria</taxon>
        <taxon>Lysobacterales</taxon>
        <taxon>Lysobacteraceae</taxon>
        <taxon>Lysobacter</taxon>
    </lineage>
</organism>
<evidence type="ECO:0000313" key="3">
    <source>
        <dbReference type="Proteomes" id="UP000663400"/>
    </source>
</evidence>